<name>A0A9Q2XK72_9PSED</name>
<reference evidence="2" key="2">
    <citation type="journal article" date="2023" name="Plant Pathol.">
        <title>Dismantling and reorganizing Pseudomonas marginalis sensu#lato.</title>
        <authorList>
            <person name="Sawada H."/>
            <person name="Fujikawa T."/>
            <person name="Satou M."/>
        </authorList>
    </citation>
    <scope>NUCLEOTIDE SEQUENCE</scope>
    <source>
        <strain evidence="2">MAFF 301350</strain>
    </source>
</reference>
<proteinExistence type="predicted"/>
<dbReference type="InterPro" id="IPR052534">
    <property type="entry name" value="Extracell_DNA_Util/SecSys_Comp"/>
</dbReference>
<reference evidence="2" key="1">
    <citation type="journal article" date="2022" name="Int. J. Syst. Evol. Microbiol.">
        <title>Pseudomonas aegrilactucae sp. nov. and Pseudomonas morbosilactucae sp. nov., pathogens causing bacterial rot of lettuce in Japan.</title>
        <authorList>
            <person name="Sawada H."/>
            <person name="Fujikawa T."/>
            <person name="Satou M."/>
        </authorList>
    </citation>
    <scope>NUCLEOTIDE SEQUENCE</scope>
    <source>
        <strain evidence="2">MAFF 301350</strain>
    </source>
</reference>
<evidence type="ECO:0000313" key="2">
    <source>
        <dbReference type="EMBL" id="MBV6288413.1"/>
    </source>
</evidence>
<dbReference type="Proteomes" id="UP001106592">
    <property type="component" value="Unassembled WGS sequence"/>
</dbReference>
<dbReference type="AlphaFoldDB" id="A0A9Q2XK72"/>
<keyword evidence="3" id="KW-1185">Reference proteome</keyword>
<protein>
    <submittedName>
        <fullName evidence="2">General secretion pathway protein GspL</fullName>
    </submittedName>
</protein>
<dbReference type="RefSeq" id="WP_217976420.1">
    <property type="nucleotide sequence ID" value="NZ_JAHTBI010000053.1"/>
</dbReference>
<evidence type="ECO:0000256" key="1">
    <source>
        <dbReference type="SAM" id="Phobius"/>
    </source>
</evidence>
<dbReference type="EMBL" id="JAHTBI010000053">
    <property type="protein sequence ID" value="MBV6288413.1"/>
    <property type="molecule type" value="Genomic_DNA"/>
</dbReference>
<gene>
    <name evidence="2" type="ORF">KUO17_15480</name>
</gene>
<feature type="transmembrane region" description="Helical" evidence="1">
    <location>
        <begin position="191"/>
        <end position="211"/>
    </location>
</feature>
<dbReference type="PANTHER" id="PTHR40278">
    <property type="entry name" value="DNA UTILIZATION PROTEIN HOFN"/>
    <property type="match status" value="1"/>
</dbReference>
<accession>A0A9Q2XK72</accession>
<keyword evidence="1" id="KW-0472">Membrane</keyword>
<dbReference type="PANTHER" id="PTHR40278:SF1">
    <property type="entry name" value="DNA UTILIZATION PROTEIN HOFN"/>
    <property type="match status" value="1"/>
</dbReference>
<evidence type="ECO:0000313" key="3">
    <source>
        <dbReference type="Proteomes" id="UP001106592"/>
    </source>
</evidence>
<keyword evidence="1" id="KW-1133">Transmembrane helix</keyword>
<sequence>MKGKSMPPALDVLLGQLRERYGASPLPGFMHWWGKELLACVPATLRERVTTQRTSAALSWPLAEPHGIPPGRGVTLLLAPGEALLCTLQLPRQAAANLRSVVGYELDKHTPFSADQLYFDVRAQAATTPGWLQVQLLVIPRARLDLVLQQAQAEGIQVVRVDALDAAGQPYAMNLMPAPPRDRQAQRVQRLRYGFGAAIGLLLVLSLGTWLGNREQALHAMEAEVAQLRGRALQVDAMRKQVLARAETERALQGQGSERQTSVALLNLLTTCLPADTWLEQLELRADASVRLSGASRQASSLPGQLAQCAGLTQASFQGGLQPERDTGLERFTLVAQRRQPGA</sequence>
<keyword evidence="1" id="KW-0812">Transmembrane</keyword>
<comment type="caution">
    <text evidence="2">The sequence shown here is derived from an EMBL/GenBank/DDBJ whole genome shotgun (WGS) entry which is preliminary data.</text>
</comment>
<organism evidence="2 3">
    <name type="scientific">Pseudomonas aegrilactucae</name>
    <dbReference type="NCBI Taxonomy" id="2854028"/>
    <lineage>
        <taxon>Bacteria</taxon>
        <taxon>Pseudomonadati</taxon>
        <taxon>Pseudomonadota</taxon>
        <taxon>Gammaproteobacteria</taxon>
        <taxon>Pseudomonadales</taxon>
        <taxon>Pseudomonadaceae</taxon>
        <taxon>Pseudomonas</taxon>
    </lineage>
</organism>